<dbReference type="GeneID" id="92511870"/>
<dbReference type="OrthoDB" id="277625at2759"/>
<dbReference type="RefSeq" id="XP_067175907.1">
    <property type="nucleotide sequence ID" value="XM_067319358.1"/>
</dbReference>
<evidence type="ECO:0000313" key="3">
    <source>
        <dbReference type="Proteomes" id="UP000673552"/>
    </source>
</evidence>
<accession>A0A836GE85</accession>
<evidence type="ECO:0000256" key="1">
    <source>
        <dbReference type="SAM" id="MobiDB-lite"/>
    </source>
</evidence>
<proteinExistence type="predicted"/>
<protein>
    <recommendedName>
        <fullName evidence="4">Kinetoplast polyadenylation/uridylation factor 2</fullName>
    </recommendedName>
</protein>
<evidence type="ECO:0008006" key="4">
    <source>
        <dbReference type="Google" id="ProtNLM"/>
    </source>
</evidence>
<keyword evidence="3" id="KW-1185">Reference proteome</keyword>
<comment type="caution">
    <text evidence="2">The sequence shown here is derived from an EMBL/GenBank/DDBJ whole genome shotgun (WGS) entry which is preliminary data.</text>
</comment>
<dbReference type="KEGG" id="lmat:92511870"/>
<dbReference type="AlphaFoldDB" id="A0A836GE85"/>
<reference evidence="2 3" key="1">
    <citation type="submission" date="2021-03" db="EMBL/GenBank/DDBJ databases">
        <title>Leishmania (Mundinia) martiniquensis Genome sequencing and assembly.</title>
        <authorList>
            <person name="Almutairi H."/>
            <person name="Gatherer D."/>
        </authorList>
    </citation>
    <scope>NUCLEOTIDE SEQUENCE [LARGE SCALE GENOMIC DNA]</scope>
    <source>
        <strain evidence="2">LSCM1</strain>
    </source>
</reference>
<name>A0A836GE85_9TRYP</name>
<gene>
    <name evidence="2" type="ORF">LSCM1_01758</name>
</gene>
<evidence type="ECO:0000313" key="2">
    <source>
        <dbReference type="EMBL" id="KAG5470514.1"/>
    </source>
</evidence>
<dbReference type="EMBL" id="JAFEUZ010000032">
    <property type="protein sequence ID" value="KAG5470514.1"/>
    <property type="molecule type" value="Genomic_DNA"/>
</dbReference>
<dbReference type="Proteomes" id="UP000673552">
    <property type="component" value="Chromosome 32"/>
</dbReference>
<organism evidence="2 3">
    <name type="scientific">Leishmania martiniquensis</name>
    <dbReference type="NCBI Taxonomy" id="1580590"/>
    <lineage>
        <taxon>Eukaryota</taxon>
        <taxon>Discoba</taxon>
        <taxon>Euglenozoa</taxon>
        <taxon>Kinetoplastea</taxon>
        <taxon>Metakinetoplastina</taxon>
        <taxon>Trypanosomatida</taxon>
        <taxon>Trypanosomatidae</taxon>
        <taxon>Leishmaniinae</taxon>
        <taxon>Leishmania</taxon>
    </lineage>
</organism>
<feature type="region of interest" description="Disordered" evidence="1">
    <location>
        <begin position="109"/>
        <end position="176"/>
    </location>
</feature>
<sequence length="750" mass="82136">MPLFNSCSRRLQGFPIRPCAYANISRWCSSPSESLASEQLQHTHVQASPITTSGLSASHTPGSLDLGLNFATMDFDAVVRATHAAIARERSAGLASEQREQALEVKLDKEDGAPAPTQEWNPVTAPPAASSAEGAHQLPAPVPHYASPQQRRSDGDSPAPQPPQARLSPRSLGRERGFTRYSLQDKLKDCVADGSWARAFQLFTNAVEQACRQVLVPRGAPDGAAVSREADAEVTAADSGNLPLDTTREFQCFAALRKQLAPLPPTKPRERVALVKNMHGVMRWTGLHYYLLWKCLLEAGRLEELKRVWLVMERTGFAEYQMEERTVNAMMTLLRPTSQSTELVMATVVPPGGSMAGTASHQKGILRELVKSLEQAAAKRNFQLADVNRRTAEGVRIVEALKRAQRGCGGEGTAAHATAAPDEGEGATWATDSGEAAVAVAVGDFNGLLRRARTHEETDRILSMMAKLKIEREGITYASLIAALHNPQYVLPGHTAEELAAHQARGATSSELTATKEESRGAAKDTNISGCAHISADSSPIKTSYEAYRQERVKAGMTWFEACPPTHRTADVFNELLYLLRAKSHWSQFDAKLVQLRGNAVVAETEWPQTLAEAEPPVGTSVPAAQEAVHILAPHWATCPNGKTYELLIQRARYVHQWDVMWALYEEMITTGVRGTTRTYEVLLREAYNHPPYSVRALKHPSGGDATSRFLLSIYDELRRSGGDVHSLKDTLNVVSAWTTARSTTTRRYS</sequence>